<protein>
    <submittedName>
        <fullName evidence="1">Uncharacterized protein</fullName>
    </submittedName>
</protein>
<accession>A0A438HJ75</accession>
<organism evidence="1 2">
    <name type="scientific">Vitis vinifera</name>
    <name type="common">Grape</name>
    <dbReference type="NCBI Taxonomy" id="29760"/>
    <lineage>
        <taxon>Eukaryota</taxon>
        <taxon>Viridiplantae</taxon>
        <taxon>Streptophyta</taxon>
        <taxon>Embryophyta</taxon>
        <taxon>Tracheophyta</taxon>
        <taxon>Spermatophyta</taxon>
        <taxon>Magnoliopsida</taxon>
        <taxon>eudicotyledons</taxon>
        <taxon>Gunneridae</taxon>
        <taxon>Pentapetalae</taxon>
        <taxon>rosids</taxon>
        <taxon>Vitales</taxon>
        <taxon>Vitaceae</taxon>
        <taxon>Viteae</taxon>
        <taxon>Vitis</taxon>
    </lineage>
</organism>
<proteinExistence type="predicted"/>
<evidence type="ECO:0000313" key="1">
    <source>
        <dbReference type="EMBL" id="RVW84498.1"/>
    </source>
</evidence>
<sequence>MGAFGGNTLETIITGDLAKGRGQKYGLFSPYSNANRRNNYLDRIKIDGVSLTEEQEVRDGVTNAYQKLLSKEAGWQADIGRLCLDQISEQDAENLESPFSEEEVHSALLEMNGDKAPGRMVYSSFLAKLAPPRRSSISLPLRHGHGSVGYPSEEELWKGVSYQGVAFGKAERGL</sequence>
<reference evidence="1 2" key="1">
    <citation type="journal article" date="2018" name="PLoS Genet.">
        <title>Population sequencing reveals clonal diversity and ancestral inbreeding in the grapevine cultivar Chardonnay.</title>
        <authorList>
            <person name="Roach M.J."/>
            <person name="Johnson D.L."/>
            <person name="Bohlmann J."/>
            <person name="van Vuuren H.J."/>
            <person name="Jones S.J."/>
            <person name="Pretorius I.S."/>
            <person name="Schmidt S.A."/>
            <person name="Borneman A.R."/>
        </authorList>
    </citation>
    <scope>NUCLEOTIDE SEQUENCE [LARGE SCALE GENOMIC DNA]</scope>
    <source>
        <strain evidence="2">cv. Chardonnay</strain>
        <tissue evidence="1">Leaf</tissue>
    </source>
</reference>
<dbReference type="Proteomes" id="UP000288805">
    <property type="component" value="Unassembled WGS sequence"/>
</dbReference>
<name>A0A438HJ75_VITVI</name>
<gene>
    <name evidence="1" type="ORF">CK203_041242</name>
</gene>
<dbReference type="AlphaFoldDB" id="A0A438HJ75"/>
<dbReference type="EMBL" id="QGNW01000215">
    <property type="protein sequence ID" value="RVW84498.1"/>
    <property type="molecule type" value="Genomic_DNA"/>
</dbReference>
<comment type="caution">
    <text evidence="1">The sequence shown here is derived from an EMBL/GenBank/DDBJ whole genome shotgun (WGS) entry which is preliminary data.</text>
</comment>
<evidence type="ECO:0000313" key="2">
    <source>
        <dbReference type="Proteomes" id="UP000288805"/>
    </source>
</evidence>